<protein>
    <submittedName>
        <fullName evidence="3">SHOCT domain-containing protein</fullName>
    </submittedName>
</protein>
<keyword evidence="4" id="KW-1185">Reference proteome</keyword>
<keyword evidence="2" id="KW-0812">Transmembrane</keyword>
<feature type="transmembrane region" description="Helical" evidence="2">
    <location>
        <begin position="49"/>
        <end position="76"/>
    </location>
</feature>
<keyword evidence="2" id="KW-0472">Membrane</keyword>
<evidence type="ECO:0000256" key="2">
    <source>
        <dbReference type="SAM" id="Phobius"/>
    </source>
</evidence>
<dbReference type="EMBL" id="JAMQOP010000002">
    <property type="protein sequence ID" value="MDS0299737.1"/>
    <property type="molecule type" value="Genomic_DNA"/>
</dbReference>
<accession>A0ABU2GG01</accession>
<comment type="caution">
    <text evidence="3">The sequence shown here is derived from an EMBL/GenBank/DDBJ whole genome shotgun (WGS) entry which is preliminary data.</text>
</comment>
<gene>
    <name evidence="3" type="ORF">NDI76_13390</name>
</gene>
<reference evidence="3 4" key="1">
    <citation type="submission" date="2022-06" db="EMBL/GenBank/DDBJ databases">
        <title>Halogeometricum sp. a new haloarchaeum isolate from saline soil.</title>
        <authorList>
            <person name="Strakova D."/>
            <person name="Galisteo C."/>
            <person name="Sanchez-Porro C."/>
            <person name="Ventosa A."/>
        </authorList>
    </citation>
    <scope>NUCLEOTIDE SEQUENCE [LARGE SCALE GENOMIC DNA]</scope>
    <source>
        <strain evidence="3 4">S1BR25-6</strain>
    </source>
</reference>
<dbReference type="Proteomes" id="UP001257060">
    <property type="component" value="Unassembled WGS sequence"/>
</dbReference>
<organism evidence="3 4">
    <name type="scientific">Halogeometricum salsisoli</name>
    <dbReference type="NCBI Taxonomy" id="2950536"/>
    <lineage>
        <taxon>Archaea</taxon>
        <taxon>Methanobacteriati</taxon>
        <taxon>Methanobacteriota</taxon>
        <taxon>Stenosarchaea group</taxon>
        <taxon>Halobacteria</taxon>
        <taxon>Halobacteriales</taxon>
        <taxon>Haloferacaceae</taxon>
        <taxon>Halogeometricum</taxon>
    </lineage>
</organism>
<feature type="region of interest" description="Disordered" evidence="1">
    <location>
        <begin position="157"/>
        <end position="176"/>
    </location>
</feature>
<name>A0ABU2GG01_9EURY</name>
<evidence type="ECO:0000313" key="3">
    <source>
        <dbReference type="EMBL" id="MDS0299737.1"/>
    </source>
</evidence>
<evidence type="ECO:0000313" key="4">
    <source>
        <dbReference type="Proteomes" id="UP001257060"/>
    </source>
</evidence>
<feature type="transmembrane region" description="Helical" evidence="2">
    <location>
        <begin position="12"/>
        <end position="37"/>
    </location>
</feature>
<dbReference type="RefSeq" id="WP_310924593.1">
    <property type="nucleotide sequence ID" value="NZ_JAMQOP010000002.1"/>
</dbReference>
<keyword evidence="2" id="KW-1133">Transmembrane helix</keyword>
<evidence type="ECO:0000256" key="1">
    <source>
        <dbReference type="SAM" id="MobiDB-lite"/>
    </source>
</evidence>
<proteinExistence type="predicted"/>
<sequence length="176" mass="19102">MGLRDRTASISFLLLLASGTVSLVLAGYAALVLWGGLVEGALVDAILRLAFPVLPLFVLSAVVAVLSTVGVVYGLARKARLPRGGRAESVARRAEKEYPALRTLGVADALSEPEPTPEERRADALDELKRRYVAGDVGEAEFERKLDRLVANDTVDDARAERERRAVVEDEGRSRY</sequence>